<evidence type="ECO:0000313" key="1">
    <source>
        <dbReference type="EMBL" id="MBM7634929.1"/>
    </source>
</evidence>
<dbReference type="Proteomes" id="UP000741863">
    <property type="component" value="Unassembled WGS sequence"/>
</dbReference>
<evidence type="ECO:0000313" key="2">
    <source>
        <dbReference type="Proteomes" id="UP000741863"/>
    </source>
</evidence>
<sequence>MTQQLYRRVRLAYEKHQLDYGIDAYLPEVITTVKRCIYVWKRGRLRKGFAGYCYAALMRTFQDAFNDELAALYVKM</sequence>
<keyword evidence="2" id="KW-1185">Reference proteome</keyword>
<reference evidence="1 2" key="1">
    <citation type="submission" date="2021-01" db="EMBL/GenBank/DDBJ databases">
        <title>Genomic Encyclopedia of Type Strains, Phase IV (KMG-IV): sequencing the most valuable type-strain genomes for metagenomic binning, comparative biology and taxonomic classification.</title>
        <authorList>
            <person name="Goeker M."/>
        </authorList>
    </citation>
    <scope>NUCLEOTIDE SEQUENCE [LARGE SCALE GENOMIC DNA]</scope>
    <source>
        <strain evidence="1 2">DSM 25540</strain>
    </source>
</reference>
<gene>
    <name evidence="1" type="ORF">JOD17_004056</name>
</gene>
<dbReference type="EMBL" id="JAFBEC010000019">
    <property type="protein sequence ID" value="MBM7634929.1"/>
    <property type="molecule type" value="Genomic_DNA"/>
</dbReference>
<organism evidence="1 2">
    <name type="scientific">Geomicrobium sediminis</name>
    <dbReference type="NCBI Taxonomy" id="1347788"/>
    <lineage>
        <taxon>Bacteria</taxon>
        <taxon>Bacillati</taxon>
        <taxon>Bacillota</taxon>
        <taxon>Bacilli</taxon>
        <taxon>Bacillales</taxon>
        <taxon>Geomicrobium</taxon>
    </lineage>
</organism>
<evidence type="ECO:0008006" key="3">
    <source>
        <dbReference type="Google" id="ProtNLM"/>
    </source>
</evidence>
<name>A0ABS2PHL7_9BACL</name>
<comment type="caution">
    <text evidence="1">The sequence shown here is derived from an EMBL/GenBank/DDBJ whole genome shotgun (WGS) entry which is preliminary data.</text>
</comment>
<dbReference type="RefSeq" id="WP_239575760.1">
    <property type="nucleotide sequence ID" value="NZ_JAFBEC010000019.1"/>
</dbReference>
<protein>
    <recommendedName>
        <fullName evidence="3">RNA polymerase sigma-70 region 2 domain-containing protein</fullName>
    </recommendedName>
</protein>
<proteinExistence type="predicted"/>
<accession>A0ABS2PHL7</accession>